<evidence type="ECO:0000313" key="10">
    <source>
        <dbReference type="EMBL" id="KAG9391631.1"/>
    </source>
</evidence>
<dbReference type="InterPro" id="IPR027413">
    <property type="entry name" value="GROEL-like_equatorial_sf"/>
</dbReference>
<keyword evidence="6 8" id="KW-0143">Chaperone</keyword>
<evidence type="ECO:0000256" key="5">
    <source>
        <dbReference type="ARBA" id="ARBA00022840"/>
    </source>
</evidence>
<comment type="caution">
    <text evidence="10">The sequence shown here is derived from an EMBL/GenBank/DDBJ whole genome shotgun (WGS) entry which is preliminary data.</text>
</comment>
<dbReference type="PROSITE" id="PS00750">
    <property type="entry name" value="TCP1_1"/>
    <property type="match status" value="1"/>
</dbReference>
<keyword evidence="4 8" id="KW-0547">Nucleotide-binding</keyword>
<evidence type="ECO:0000256" key="6">
    <source>
        <dbReference type="ARBA" id="ARBA00023186"/>
    </source>
</evidence>
<dbReference type="NCBIfam" id="TIGR02346">
    <property type="entry name" value="chap_CCT_theta"/>
    <property type="match status" value="1"/>
</dbReference>
<dbReference type="PRINTS" id="PR00304">
    <property type="entry name" value="TCOMPLEXTCP1"/>
</dbReference>
<dbReference type="EMBL" id="JAHDYR010000053">
    <property type="protein sequence ID" value="KAG9391631.1"/>
    <property type="molecule type" value="Genomic_DNA"/>
</dbReference>
<comment type="similarity">
    <text evidence="2 8">Belongs to the TCP-1 chaperonin family.</text>
</comment>
<keyword evidence="3" id="KW-0963">Cytoplasm</keyword>
<keyword evidence="5 8" id="KW-0067">ATP-binding</keyword>
<dbReference type="InterPro" id="IPR027409">
    <property type="entry name" value="GroEL-like_apical_dom_sf"/>
</dbReference>
<keyword evidence="11" id="KW-1185">Reference proteome</keyword>
<evidence type="ECO:0000313" key="9">
    <source>
        <dbReference type="EMBL" id="KAG9391623.1"/>
    </source>
</evidence>
<name>A0A8J6E0C2_9EUKA</name>
<dbReference type="GO" id="GO:0051082">
    <property type="term" value="F:unfolded protein binding"/>
    <property type="evidence" value="ECO:0007669"/>
    <property type="project" value="InterPro"/>
</dbReference>
<comment type="subcellular location">
    <subcellularLocation>
        <location evidence="1">Cytoplasm</location>
    </subcellularLocation>
</comment>
<reference evidence="10" key="1">
    <citation type="submission" date="2021-05" db="EMBL/GenBank/DDBJ databases">
        <title>A free-living protist that lacks canonical eukaryotic 1 DNA replication and segregation systems.</title>
        <authorList>
            <person name="Salas-Leiva D.E."/>
            <person name="Tromer E.C."/>
            <person name="Curtis B.A."/>
            <person name="Jerlstrom-Hultqvist J."/>
            <person name="Kolisko M."/>
            <person name="Yi Z."/>
            <person name="Salas-Leiva J.S."/>
            <person name="Gallot-Lavallee L."/>
            <person name="Kops G.J.P.L."/>
            <person name="Archibald J.M."/>
            <person name="Simpson A.G.B."/>
            <person name="Roger A.J."/>
        </authorList>
    </citation>
    <scope>NUCLEOTIDE SEQUENCE</scope>
    <source>
        <strain evidence="10">BICM</strain>
    </source>
</reference>
<evidence type="ECO:0000256" key="4">
    <source>
        <dbReference type="ARBA" id="ARBA00022741"/>
    </source>
</evidence>
<dbReference type="InterPro" id="IPR002423">
    <property type="entry name" value="Cpn60/GroEL/TCP-1"/>
</dbReference>
<dbReference type="GO" id="GO:0016887">
    <property type="term" value="F:ATP hydrolysis activity"/>
    <property type="evidence" value="ECO:0007669"/>
    <property type="project" value="InterPro"/>
</dbReference>
<dbReference type="GO" id="GO:0005524">
    <property type="term" value="F:ATP binding"/>
    <property type="evidence" value="ECO:0007669"/>
    <property type="project" value="UniProtKB-KW"/>
</dbReference>
<evidence type="ECO:0000256" key="2">
    <source>
        <dbReference type="ARBA" id="ARBA00008020"/>
    </source>
</evidence>
<dbReference type="Gene3D" id="3.50.7.10">
    <property type="entry name" value="GroEL"/>
    <property type="match status" value="1"/>
</dbReference>
<dbReference type="PANTHER" id="PTHR11353">
    <property type="entry name" value="CHAPERONIN"/>
    <property type="match status" value="1"/>
</dbReference>
<dbReference type="OrthoDB" id="1748577at2759"/>
<protein>
    <recommendedName>
        <fullName evidence="7">CCT-theta</fullName>
    </recommendedName>
</protein>
<dbReference type="Pfam" id="PF00118">
    <property type="entry name" value="Cpn60_TCP1"/>
    <property type="match status" value="1"/>
</dbReference>
<dbReference type="EMBL" id="JAHDYR010000053">
    <property type="protein sequence ID" value="KAG9391623.1"/>
    <property type="molecule type" value="Genomic_DNA"/>
</dbReference>
<evidence type="ECO:0000256" key="8">
    <source>
        <dbReference type="RuleBase" id="RU004187"/>
    </source>
</evidence>
<evidence type="ECO:0000256" key="3">
    <source>
        <dbReference type="ARBA" id="ARBA00022490"/>
    </source>
</evidence>
<dbReference type="Gene3D" id="3.30.260.10">
    <property type="entry name" value="TCP-1-like chaperonin intermediate domain"/>
    <property type="match status" value="1"/>
</dbReference>
<dbReference type="SUPFAM" id="SSF54849">
    <property type="entry name" value="GroEL-intermediate domain like"/>
    <property type="match status" value="1"/>
</dbReference>
<evidence type="ECO:0000256" key="7">
    <source>
        <dbReference type="ARBA" id="ARBA00029602"/>
    </source>
</evidence>
<evidence type="ECO:0000313" key="11">
    <source>
        <dbReference type="Proteomes" id="UP000717585"/>
    </source>
</evidence>
<dbReference type="GO" id="GO:0005737">
    <property type="term" value="C:cytoplasm"/>
    <property type="evidence" value="ECO:0007669"/>
    <property type="project" value="UniProtKB-SubCell"/>
</dbReference>
<dbReference type="GO" id="GO:0140662">
    <property type="term" value="F:ATP-dependent protein folding chaperone"/>
    <property type="evidence" value="ECO:0007669"/>
    <property type="project" value="InterPro"/>
</dbReference>
<evidence type="ECO:0000256" key="1">
    <source>
        <dbReference type="ARBA" id="ARBA00004496"/>
    </source>
</evidence>
<dbReference type="InterPro" id="IPR027410">
    <property type="entry name" value="TCP-1-like_intermed_sf"/>
</dbReference>
<dbReference type="Proteomes" id="UP000717585">
    <property type="component" value="Unassembled WGS sequence"/>
</dbReference>
<proteinExistence type="inferred from homology"/>
<dbReference type="SUPFAM" id="SSF48592">
    <property type="entry name" value="GroEL equatorial domain-like"/>
    <property type="match status" value="1"/>
</dbReference>
<accession>A0A8J6E0C2</accession>
<dbReference type="AlphaFoldDB" id="A0A8J6E0C2"/>
<organism evidence="10 11">
    <name type="scientific">Carpediemonas membranifera</name>
    <dbReference type="NCBI Taxonomy" id="201153"/>
    <lineage>
        <taxon>Eukaryota</taxon>
        <taxon>Metamonada</taxon>
        <taxon>Carpediemonas-like organisms</taxon>
        <taxon>Carpediemonas</taxon>
    </lineage>
</organism>
<dbReference type="Gene3D" id="1.10.560.10">
    <property type="entry name" value="GroEL-like equatorial domain"/>
    <property type="match status" value="1"/>
</dbReference>
<dbReference type="InterPro" id="IPR017998">
    <property type="entry name" value="Chaperone_TCP-1"/>
</dbReference>
<sequence length="536" mass="57085">MPALPKVGLAQLAKEGTRQMAGEEGVMGNIGACHELSKLVRSSLGPKGMNKLVVNHLGKSFLTKDSATIIQELELEHPAAKLIVMAAQDQAVEMGDGATSSIVFAGELLNQAGDLLNQGLTVQDIRRGFELATTHILKELESDVAIADNFTDITKENVARLVDPVVSSKLGDLSEVVSPLVGEAVETVARNGKFTPNSIQVAKLMGGHLSMSAVVRGVVMQQVSRTSVTELKDANIAVYACPLDYEEMETKGTVVLETAEDLKNYSNKEESHMEKLIQDIVDAGVNTIVVNGSIGDLALHYCEMKGLMVIRIHSKFELRRIASSVGASVLVNLLPPSAKQMGHSDEIYTKEFGDVTVTIARNNLSTTSSGIATVVLRAATKNLIEDVDRAVANGVNTTYHMTKDPVLVAGGGAIEMFLAHSLLRLADNTADLSQYAIRAYAVALQQIPRVLAETGGMDATTVIANLMVAQEEGKTTMGVNISDMRDPLLDMKAAGVLDHRGTKYHMLQGAAQAAVTVLSVDHLIMSKQAGGPAPRG</sequence>
<dbReference type="FunFam" id="3.50.7.10:FF:000008">
    <property type="entry name" value="T-complex protein 1 subunit theta"/>
    <property type="match status" value="1"/>
</dbReference>
<gene>
    <name evidence="9" type="ORF">J8273_6388</name>
    <name evidence="10" type="ORF">J8273_6396</name>
</gene>
<dbReference type="InterPro" id="IPR012721">
    <property type="entry name" value="Chap_CCT_theta"/>
</dbReference>
<dbReference type="SUPFAM" id="SSF52029">
    <property type="entry name" value="GroEL apical domain-like"/>
    <property type="match status" value="1"/>
</dbReference>
<dbReference type="InterPro" id="IPR002194">
    <property type="entry name" value="Chaperonin_TCP-1_CS"/>
</dbReference>